<dbReference type="InterPro" id="IPR001130">
    <property type="entry name" value="TatD-like"/>
</dbReference>
<protein>
    <submittedName>
        <fullName evidence="1">TatD family deoxyribonuclease</fullName>
    </submittedName>
</protein>
<dbReference type="RefSeq" id="WP_166338363.1">
    <property type="nucleotide sequence ID" value="NZ_WPCR01000002.1"/>
</dbReference>
<dbReference type="EMBL" id="WPCR01000002">
    <property type="protein sequence ID" value="NHM13474.1"/>
    <property type="molecule type" value="Genomic_DNA"/>
</dbReference>
<keyword evidence="2" id="KW-1185">Reference proteome</keyword>
<gene>
    <name evidence="1" type="ORF">GMI68_01595</name>
</gene>
<reference evidence="1 2" key="1">
    <citation type="submission" date="2019-11" db="EMBL/GenBank/DDBJ databases">
        <title>Eggerthellaceae novel genus isolated from the rectal contents of marmort.</title>
        <authorList>
            <person name="Zhang G."/>
        </authorList>
    </citation>
    <scope>NUCLEOTIDE SEQUENCE [LARGE SCALE GENOMIC DNA]</scope>
    <source>
        <strain evidence="2">zg-886</strain>
    </source>
</reference>
<organism evidence="1 2">
    <name type="scientific">Xiamenia xianingshaonis</name>
    <dbReference type="NCBI Taxonomy" id="2682776"/>
    <lineage>
        <taxon>Bacteria</taxon>
        <taxon>Bacillati</taxon>
        <taxon>Actinomycetota</taxon>
        <taxon>Coriobacteriia</taxon>
        <taxon>Eggerthellales</taxon>
        <taxon>Eggerthellaceae</taxon>
        <taxon>Xiamenia</taxon>
    </lineage>
</organism>
<dbReference type="Gene3D" id="3.20.20.140">
    <property type="entry name" value="Metal-dependent hydrolases"/>
    <property type="match status" value="1"/>
</dbReference>
<proteinExistence type="predicted"/>
<dbReference type="Pfam" id="PF01026">
    <property type="entry name" value="TatD_DNase"/>
    <property type="match status" value="1"/>
</dbReference>
<dbReference type="InterPro" id="IPR032466">
    <property type="entry name" value="Metal_Hydrolase"/>
</dbReference>
<evidence type="ECO:0000313" key="2">
    <source>
        <dbReference type="Proteomes" id="UP000636394"/>
    </source>
</evidence>
<dbReference type="PANTHER" id="PTHR46124:SF2">
    <property type="entry name" value="D-AMINOACYL-TRNA DEACYLASE"/>
    <property type="match status" value="1"/>
</dbReference>
<name>A0ABX0IFB7_9ACTN</name>
<dbReference type="Proteomes" id="UP000636394">
    <property type="component" value="Unassembled WGS sequence"/>
</dbReference>
<accession>A0ABX0IFB7</accession>
<dbReference type="SUPFAM" id="SSF51556">
    <property type="entry name" value="Metallo-dependent hydrolases"/>
    <property type="match status" value="1"/>
</dbReference>
<sequence>MQQPASALDCFDMHCHLDFAPDPRALADELALRGIGCFSMTMGPAAYERACAAFDGCANVRVGLGVHPWEVPADDEGRLRELFDAFAPLAAKTRFIGEVGLDFSPRCFGAEDAQTRLFREIAGLCAREGGKVLSIHAVQSASAVLDILEETRCCSRNTCVFHWFSGTSDELKRASDLGCCFSFGPRGLGSRRGRAYAASLPLDQLLLETDAPDAPQPTLEPVPVTAEFVAGPLSFALTELCASRSEYSDTVTATVRNTSARLLSL</sequence>
<dbReference type="PANTHER" id="PTHR46124">
    <property type="entry name" value="D-AMINOACYL-TRNA DEACYLASE"/>
    <property type="match status" value="1"/>
</dbReference>
<comment type="caution">
    <text evidence="1">The sequence shown here is derived from an EMBL/GenBank/DDBJ whole genome shotgun (WGS) entry which is preliminary data.</text>
</comment>
<evidence type="ECO:0000313" key="1">
    <source>
        <dbReference type="EMBL" id="NHM13474.1"/>
    </source>
</evidence>